<protein>
    <submittedName>
        <fullName evidence="1">Uncharacterized protein</fullName>
    </submittedName>
</protein>
<organism evidence="1 2">
    <name type="scientific">Lipomyces orientalis</name>
    <dbReference type="NCBI Taxonomy" id="1233043"/>
    <lineage>
        <taxon>Eukaryota</taxon>
        <taxon>Fungi</taxon>
        <taxon>Dikarya</taxon>
        <taxon>Ascomycota</taxon>
        <taxon>Saccharomycotina</taxon>
        <taxon>Lipomycetes</taxon>
        <taxon>Lipomycetales</taxon>
        <taxon>Lipomycetaceae</taxon>
        <taxon>Lipomyces</taxon>
    </lineage>
</organism>
<name>A0ACC3TMR2_9ASCO</name>
<accession>A0ACC3TMR2</accession>
<comment type="caution">
    <text evidence="1">The sequence shown here is derived from an EMBL/GenBank/DDBJ whole genome shotgun (WGS) entry which is preliminary data.</text>
</comment>
<proteinExistence type="predicted"/>
<gene>
    <name evidence="1" type="ORF">V1517DRAFT_275917</name>
</gene>
<sequence length="422" mass="48635">MPPGHNHAWTFTPRRSFSAQTVGAVVPEMRLSIRKLVYRFNILSLMLALMKSVRTPKPKERSSITIKEARRAMFMKQNAARTALAVADEDRRLKIDKEFTEKLQMFRQTKHLSKIELKIYRTLVSLGVDMTAIDIKRMPMNSVELAMMIVQLPESVTQLNSLAENDFGRFYSSMPQRPVYRHLKSKRLNTRITAILNSRDDPMVLEKLSKLLMYTSVIPDQSSFDIMIRGLAVKQHHGVAALIVVDALVQSGLEVSTYTLVNIVRIGVELQNAGILQFMVALLDRIQSDGNDTTLMRRYFLHTKVVSALMTACIKLNDPQIYAMFRQAFIKRKIQPTVSILIMEIRFGFLTNNDHIATDAWMVLKHMDELDHAKMTLQPCLWMAKHAERTGNIERMRDIVDVATKRRFLHQLKLQLRRDVEL</sequence>
<reference evidence="2" key="1">
    <citation type="journal article" date="2024" name="Front. Bioeng. Biotechnol.">
        <title>Genome-scale model development and genomic sequencing of the oleaginous clade Lipomyces.</title>
        <authorList>
            <person name="Czajka J.J."/>
            <person name="Han Y."/>
            <person name="Kim J."/>
            <person name="Mondo S.J."/>
            <person name="Hofstad B.A."/>
            <person name="Robles A."/>
            <person name="Haridas S."/>
            <person name="Riley R."/>
            <person name="LaButti K."/>
            <person name="Pangilinan J."/>
            <person name="Andreopoulos W."/>
            <person name="Lipzen A."/>
            <person name="Yan J."/>
            <person name="Wang M."/>
            <person name="Ng V."/>
            <person name="Grigoriev I.V."/>
            <person name="Spatafora J.W."/>
            <person name="Magnuson J.K."/>
            <person name="Baker S.E."/>
            <person name="Pomraning K.R."/>
        </authorList>
    </citation>
    <scope>NUCLEOTIDE SEQUENCE [LARGE SCALE GENOMIC DNA]</scope>
    <source>
        <strain evidence="2">CBS 10300</strain>
    </source>
</reference>
<keyword evidence="2" id="KW-1185">Reference proteome</keyword>
<dbReference type="EMBL" id="MU970076">
    <property type="protein sequence ID" value="KAK9322505.1"/>
    <property type="molecule type" value="Genomic_DNA"/>
</dbReference>
<evidence type="ECO:0000313" key="2">
    <source>
        <dbReference type="Proteomes" id="UP001489719"/>
    </source>
</evidence>
<evidence type="ECO:0000313" key="1">
    <source>
        <dbReference type="EMBL" id="KAK9322505.1"/>
    </source>
</evidence>
<dbReference type="Proteomes" id="UP001489719">
    <property type="component" value="Unassembled WGS sequence"/>
</dbReference>